<evidence type="ECO:0000313" key="5">
    <source>
        <dbReference type="Proteomes" id="UP000593570"/>
    </source>
</evidence>
<dbReference type="InterPro" id="IPR001138">
    <property type="entry name" value="Zn2Cys6_DnaBD"/>
</dbReference>
<feature type="region of interest" description="Disordered" evidence="2">
    <location>
        <begin position="76"/>
        <end position="97"/>
    </location>
</feature>
<feature type="domain" description="Zn(2)-C6 fungal-type" evidence="3">
    <location>
        <begin position="19"/>
        <end position="50"/>
    </location>
</feature>
<dbReference type="PROSITE" id="PS50048">
    <property type="entry name" value="ZN2_CY6_FUNGAL_2"/>
    <property type="match status" value="1"/>
</dbReference>
<feature type="region of interest" description="Disordered" evidence="2">
    <location>
        <begin position="555"/>
        <end position="586"/>
    </location>
</feature>
<dbReference type="PANTHER" id="PTHR31644:SF3">
    <property type="entry name" value="ZN(II)2CYS6 TRANSCRIPTION FACTOR (EUROFUNG)"/>
    <property type="match status" value="1"/>
</dbReference>
<dbReference type="InterPro" id="IPR052780">
    <property type="entry name" value="AAA_Catabolism_Regulators"/>
</dbReference>
<dbReference type="PROSITE" id="PS00463">
    <property type="entry name" value="ZN2_CY6_FUNGAL_1"/>
    <property type="match status" value="1"/>
</dbReference>
<dbReference type="InterPro" id="IPR036864">
    <property type="entry name" value="Zn2-C6_fun-type_DNA-bd_sf"/>
</dbReference>
<evidence type="ECO:0000256" key="1">
    <source>
        <dbReference type="ARBA" id="ARBA00023242"/>
    </source>
</evidence>
<proteinExistence type="predicted"/>
<feature type="region of interest" description="Disordered" evidence="2">
    <location>
        <begin position="131"/>
        <end position="154"/>
    </location>
</feature>
<dbReference type="AlphaFoldDB" id="A0A8H6G897"/>
<feature type="compositionally biased region" description="Polar residues" evidence="2">
    <location>
        <begin position="78"/>
        <end position="97"/>
    </location>
</feature>
<keyword evidence="1" id="KW-0539">Nucleus</keyword>
<organism evidence="4 5">
    <name type="scientific">Fusarium oxysporum f. sp. conglutinans</name>
    <dbReference type="NCBI Taxonomy" id="100902"/>
    <lineage>
        <taxon>Eukaryota</taxon>
        <taxon>Fungi</taxon>
        <taxon>Dikarya</taxon>
        <taxon>Ascomycota</taxon>
        <taxon>Pezizomycotina</taxon>
        <taxon>Sordariomycetes</taxon>
        <taxon>Hypocreomycetidae</taxon>
        <taxon>Hypocreales</taxon>
        <taxon>Nectriaceae</taxon>
        <taxon>Fusarium</taxon>
        <taxon>Fusarium oxysporum species complex</taxon>
    </lineage>
</organism>
<name>A0A8H6G897_FUSOX</name>
<dbReference type="GO" id="GO:0005634">
    <property type="term" value="C:nucleus"/>
    <property type="evidence" value="ECO:0007669"/>
    <property type="project" value="TreeGrafter"/>
</dbReference>
<dbReference type="Proteomes" id="UP000593570">
    <property type="component" value="Unassembled WGS sequence"/>
</dbReference>
<accession>A0A8H6G897</accession>
<dbReference type="EMBL" id="JACDXP010000019">
    <property type="protein sequence ID" value="KAF6512935.1"/>
    <property type="molecule type" value="Genomic_DNA"/>
</dbReference>
<evidence type="ECO:0000313" key="4">
    <source>
        <dbReference type="EMBL" id="KAF6512935.1"/>
    </source>
</evidence>
<dbReference type="PANTHER" id="PTHR31644">
    <property type="entry name" value="TRANSCRIPTIONAL ACTIVATOR ARO80-RELATED"/>
    <property type="match status" value="1"/>
</dbReference>
<dbReference type="GO" id="GO:0008270">
    <property type="term" value="F:zinc ion binding"/>
    <property type="evidence" value="ECO:0007669"/>
    <property type="project" value="InterPro"/>
</dbReference>
<comment type="caution">
    <text evidence="4">The sequence shown here is derived from an EMBL/GenBank/DDBJ whole genome shotgun (WGS) entry which is preliminary data.</text>
</comment>
<dbReference type="GO" id="GO:0045944">
    <property type="term" value="P:positive regulation of transcription by RNA polymerase II"/>
    <property type="evidence" value="ECO:0007669"/>
    <property type="project" value="TreeGrafter"/>
</dbReference>
<evidence type="ECO:0000256" key="2">
    <source>
        <dbReference type="SAM" id="MobiDB-lite"/>
    </source>
</evidence>
<sequence>MESPDHSSSTRQFKRSYVACVSCRARKSRCIIKDNPPCAKCAREHRECRFDRRPRAPKHRDAPKWTRGNVVDAAPATQPVQAANPSPSEDLGFNSSPNNTNHPLYNRVQSTIVTGTNDALDFLSTAAGQHSIAGSAPSQGQPSASHVQSDGPKVVSGGSNGVGFTITTLSEPDDACLDMWDKCRFVRQGWFTAQEAVTYIDLFFEKLAPLSPVVLDQFRSHASHEHLVYREAMLCCTLLMISSRFFTLPGAGGTSRSHYVHQRLWSHCEVLIRRILLGQEKTSTSQTRTIGTIESLILISDWHPRALHLPPETDGWDGLLVTPGYDRVNRKHINNEVPLIRWREDVFEPAKRANRMSWMLLGMANNLAYELGIFSGQPGDTTQAASGEALRGRRAQKLLYNYLTQTAIRLGYPSVFPEGISVIASRLSMQETAATTNPDEALSAFITPKDAKFLQDVITDTKKVLHIATMSGFREHLPYAPARVKISVISSSVFLLKALSVGSTHTDVNDALYTLDQCTSILKDCPADDMDFALRYADLIEKHTAQFRAHLTQSRGLGSSNHSGRASIPRNVAQGETGIDGPNSFLSGLDSQQLGEDGAMMNFDMEDTWVSLPFDSSIAPFGEGCDQVALGLDIDALNFLWSLPELVQGETGFA</sequence>
<reference evidence="4 5" key="1">
    <citation type="journal article" date="2020" name="bioRxiv">
        <title>A chromosome-scale genome assembly for the Fusarium oxysporum strain Fo5176 to establish a model Arabidopsis-fungal pathosystem.</title>
        <authorList>
            <person name="Fokkens L."/>
            <person name="Guo L."/>
            <person name="Dora S."/>
            <person name="Wang B."/>
            <person name="Ye K."/>
            <person name="Sanchez-Rodriguez C."/>
            <person name="Croll D."/>
        </authorList>
    </citation>
    <scope>NUCLEOTIDE SEQUENCE [LARGE SCALE GENOMIC DNA]</scope>
    <source>
        <strain evidence="4 5">Fo5176</strain>
    </source>
</reference>
<dbReference type="CDD" id="cd00067">
    <property type="entry name" value="GAL4"/>
    <property type="match status" value="1"/>
</dbReference>
<feature type="compositionally biased region" description="Polar residues" evidence="2">
    <location>
        <begin position="555"/>
        <end position="564"/>
    </location>
</feature>
<feature type="compositionally biased region" description="Polar residues" evidence="2">
    <location>
        <begin position="136"/>
        <end position="148"/>
    </location>
</feature>
<dbReference type="GO" id="GO:0000981">
    <property type="term" value="F:DNA-binding transcription factor activity, RNA polymerase II-specific"/>
    <property type="evidence" value="ECO:0007669"/>
    <property type="project" value="InterPro"/>
</dbReference>
<dbReference type="GO" id="GO:0009074">
    <property type="term" value="P:aromatic amino acid family catabolic process"/>
    <property type="evidence" value="ECO:0007669"/>
    <property type="project" value="TreeGrafter"/>
</dbReference>
<dbReference type="SMART" id="SM00066">
    <property type="entry name" value="GAL4"/>
    <property type="match status" value="1"/>
</dbReference>
<evidence type="ECO:0000259" key="3">
    <source>
        <dbReference type="PROSITE" id="PS50048"/>
    </source>
</evidence>
<protein>
    <recommendedName>
        <fullName evidence="3">Zn(2)-C6 fungal-type domain-containing protein</fullName>
    </recommendedName>
</protein>
<dbReference type="Gene3D" id="4.10.240.10">
    <property type="entry name" value="Zn(2)-C6 fungal-type DNA-binding domain"/>
    <property type="match status" value="1"/>
</dbReference>
<gene>
    <name evidence="4" type="ORF">HZS61_007741</name>
</gene>
<dbReference type="SUPFAM" id="SSF57701">
    <property type="entry name" value="Zn2/Cys6 DNA-binding domain"/>
    <property type="match status" value="1"/>
</dbReference>